<evidence type="ECO:0000256" key="2">
    <source>
        <dbReference type="ARBA" id="ARBA00022692"/>
    </source>
</evidence>
<evidence type="ECO:0000256" key="5">
    <source>
        <dbReference type="SAM" id="Phobius"/>
    </source>
</evidence>
<feature type="transmembrane region" description="Helical" evidence="5">
    <location>
        <begin position="177"/>
        <end position="198"/>
    </location>
</feature>
<dbReference type="KEGG" id="sng:SNE_A18970"/>
<dbReference type="InterPro" id="IPR010432">
    <property type="entry name" value="RDD"/>
</dbReference>
<dbReference type="GO" id="GO:0016020">
    <property type="term" value="C:membrane"/>
    <property type="evidence" value="ECO:0007669"/>
    <property type="project" value="UniProtKB-SubCell"/>
</dbReference>
<gene>
    <name evidence="8" type="ordered locus">SNE_A18970</name>
</gene>
<dbReference type="Pfam" id="PF06271">
    <property type="entry name" value="RDD"/>
    <property type="match status" value="1"/>
</dbReference>
<dbReference type="RefSeq" id="WP_013944240.1">
    <property type="nucleotide sequence ID" value="NC_015713.1"/>
</dbReference>
<evidence type="ECO:0000313" key="9">
    <source>
        <dbReference type="Proteomes" id="UP000000496"/>
    </source>
</evidence>
<evidence type="ECO:0000259" key="7">
    <source>
        <dbReference type="Pfam" id="PF14237"/>
    </source>
</evidence>
<dbReference type="Pfam" id="PF14237">
    <property type="entry name" value="GYF_2"/>
    <property type="match status" value="1"/>
</dbReference>
<reference key="1">
    <citation type="journal article" date="2011" name="Mol. Biol. Evol.">
        <title>Unity in variety -- the pan-genome of the Chlamydiae.</title>
        <authorList>
            <person name="Collingro A."/>
            <person name="Tischler P."/>
            <person name="Weinmaier T."/>
            <person name="Penz T."/>
            <person name="Heinz E."/>
            <person name="Brunham R.C."/>
            <person name="Read T.D."/>
            <person name="Bavoil P.M."/>
            <person name="Sachse K."/>
            <person name="Kahane S."/>
            <person name="Friedman M.G."/>
            <person name="Rattei T."/>
            <person name="Myers G.S.A."/>
            <person name="Horn M."/>
        </authorList>
    </citation>
    <scope>NUCLEOTIDE SEQUENCE</scope>
    <source>
        <strain>Z</strain>
    </source>
</reference>
<accession>F8L5L9</accession>
<comment type="subcellular location">
    <subcellularLocation>
        <location evidence="1">Membrane</location>
        <topology evidence="1">Multi-pass membrane protein</topology>
    </subcellularLocation>
</comment>
<organism evidence="8 9">
    <name type="scientific">Simkania negevensis (strain ATCC VR-1471 / DSM 27360 / Z)</name>
    <dbReference type="NCBI Taxonomy" id="331113"/>
    <lineage>
        <taxon>Bacteria</taxon>
        <taxon>Pseudomonadati</taxon>
        <taxon>Chlamydiota</taxon>
        <taxon>Chlamydiia</taxon>
        <taxon>Parachlamydiales</taxon>
        <taxon>Simkaniaceae</taxon>
        <taxon>Simkania</taxon>
    </lineage>
</organism>
<feature type="domain" description="RDD" evidence="6">
    <location>
        <begin position="87"/>
        <end position="211"/>
    </location>
</feature>
<evidence type="ECO:0008006" key="10">
    <source>
        <dbReference type="Google" id="ProtNLM"/>
    </source>
</evidence>
<evidence type="ECO:0000256" key="4">
    <source>
        <dbReference type="ARBA" id="ARBA00023136"/>
    </source>
</evidence>
<dbReference type="OrthoDB" id="22002at2"/>
<dbReference type="HOGENOM" id="CLU_1179290_0_0_0"/>
<proteinExistence type="predicted"/>
<keyword evidence="2 5" id="KW-0812">Transmembrane</keyword>
<dbReference type="AlphaFoldDB" id="F8L5L9"/>
<feature type="transmembrane region" description="Helical" evidence="5">
    <location>
        <begin position="124"/>
        <end position="144"/>
    </location>
</feature>
<feature type="domain" description="GYF" evidence="7">
    <location>
        <begin position="7"/>
        <end position="54"/>
    </location>
</feature>
<dbReference type="eggNOG" id="COG1714">
    <property type="taxonomic scope" value="Bacteria"/>
</dbReference>
<keyword evidence="3 5" id="KW-1133">Transmembrane helix</keyword>
<protein>
    <recommendedName>
        <fullName evidence="10">RDD family protein</fullName>
    </recommendedName>
</protein>
<keyword evidence="4 5" id="KW-0472">Membrane</keyword>
<name>F8L5L9_SIMNZ</name>
<dbReference type="EMBL" id="FR872582">
    <property type="protein sequence ID" value="CCB89774.1"/>
    <property type="molecule type" value="Genomic_DNA"/>
</dbReference>
<evidence type="ECO:0000313" key="8">
    <source>
        <dbReference type="EMBL" id="CCB89774.1"/>
    </source>
</evidence>
<dbReference type="Proteomes" id="UP000000496">
    <property type="component" value="Chromosome gsn.131"/>
</dbReference>
<keyword evidence="9" id="KW-1185">Reference proteome</keyword>
<dbReference type="InterPro" id="IPR025640">
    <property type="entry name" value="GYF_2"/>
</dbReference>
<feature type="transmembrane region" description="Helical" evidence="5">
    <location>
        <begin position="218"/>
        <end position="240"/>
    </location>
</feature>
<evidence type="ECO:0000259" key="6">
    <source>
        <dbReference type="Pfam" id="PF06271"/>
    </source>
</evidence>
<feature type="transmembrane region" description="Helical" evidence="5">
    <location>
        <begin position="97"/>
        <end position="118"/>
    </location>
</feature>
<dbReference type="STRING" id="331113.SNE_A18970"/>
<evidence type="ECO:0000256" key="3">
    <source>
        <dbReference type="ARBA" id="ARBA00022989"/>
    </source>
</evidence>
<reference evidence="8 9" key="2">
    <citation type="journal article" date="2011" name="Mol. Biol. Evol.">
        <title>Unity in variety--the pan-genome of the Chlamydiae.</title>
        <authorList>
            <person name="Collingro A."/>
            <person name="Tischler P."/>
            <person name="Weinmaier T."/>
            <person name="Penz T."/>
            <person name="Heinz E."/>
            <person name="Brunham R.C."/>
            <person name="Read T.D."/>
            <person name="Bavoil P.M."/>
            <person name="Sachse K."/>
            <person name="Kahane S."/>
            <person name="Friedman M.G."/>
            <person name="Rattei T."/>
            <person name="Myers G.S."/>
            <person name="Horn M."/>
        </authorList>
    </citation>
    <scope>NUCLEOTIDE SEQUENCE [LARGE SCALE GENOMIC DNA]</scope>
    <source>
        <strain evidence="9">ATCC VR-1471 / Z</strain>
    </source>
</reference>
<sequence length="253" mass="29557">MAEKAVWYYKKEDQKEGPVSHEELQGKLDNGEIDSTTKVWTDTLEEWVAISEIEHFNLSALDETPTIEVGKKKVVYTRETDEDYVRPRPWIRFWARIIDYSLLYFVITLLSGALGFYLAPFFPFYGMFILFLWVFVETLLLISWGTTPGKWLLRVTVRDEHHQKLSFSDALNRSFSVWWLGMGGGLPVVFIITMIVAAVKLSNTGMTSWDRRSHYRIFHGKVGVGRCLITILYFICYLWLFSWGEFEIMQAYG</sequence>
<evidence type="ECO:0000256" key="1">
    <source>
        <dbReference type="ARBA" id="ARBA00004141"/>
    </source>
</evidence>